<dbReference type="AlphaFoldDB" id="A0A2P2GIN5"/>
<evidence type="ECO:0000313" key="2">
    <source>
        <dbReference type="EMBL" id="KKZ71368.1"/>
    </source>
</evidence>
<accession>A0A2P2GIN5</accession>
<dbReference type="Proteomes" id="UP000265325">
    <property type="component" value="Unassembled WGS sequence"/>
</dbReference>
<gene>
    <name evidence="2" type="ORF">VO63_24140</name>
</gene>
<evidence type="ECO:0000256" key="1">
    <source>
        <dbReference type="SAM" id="MobiDB-lite"/>
    </source>
</evidence>
<sequence length="537" mass="57929">MGPLLAPPGTGHVAAARAIRRRLDRLPVTSRMMVSAVAELPLPDEPAARALGRHLVRTGHDLTSVRVGLALLARLGEPADVPYVRDLGLLRGLTRPAVLALERLDPRAAALLRLACRTQGPVTAELVAALGSGDARAAAAAVIAEPLGLTDAGPGRARLIAEAADLAGLLRRDRTDPRLLLQAGRLLVRMADPRADRSEILHHRDAAEVYEAVVRRSCGLPPTVERAAVLLSLALDLDSGPSHLLPWREGQREQLLDALGALLTSPGWAALPDRADAAAPPGARHRAAWLRDATGRLFAARPAPPRLRIEVVAADPVERRPVETRFLIDGRPLVPEAFGRGPGHAPEHLLDSGDLVATGEPREVRLAEAWCTEGCCGALHVTVVREGDEVVWRDWRRPDRLPGGAVPPPLPAYRFDAAAYDAELARAVREDGWSWPARETARLLAAGLRRDPELPARWGARLLRVGLDTRDPYTTALWFRSAPGSPAGAADGRDEPPPFVWRLPDDGTDPRERAAAALRRLAEQDPREYAERRGGGH</sequence>
<name>A0A2P2GIN5_STREW</name>
<proteinExistence type="predicted"/>
<reference evidence="2 3" key="1">
    <citation type="submission" date="2015-05" db="EMBL/GenBank/DDBJ databases">
        <title>Draft Genome assembly of Streptomyces showdoensis.</title>
        <authorList>
            <person name="Thapa K.K."/>
            <person name="Metsa-Ketela M."/>
        </authorList>
    </citation>
    <scope>NUCLEOTIDE SEQUENCE [LARGE SCALE GENOMIC DNA]</scope>
    <source>
        <strain evidence="2 3">ATCC 15227</strain>
    </source>
</reference>
<organism evidence="2 3">
    <name type="scientific">Streptomyces showdoensis</name>
    <dbReference type="NCBI Taxonomy" id="68268"/>
    <lineage>
        <taxon>Bacteria</taxon>
        <taxon>Bacillati</taxon>
        <taxon>Actinomycetota</taxon>
        <taxon>Actinomycetes</taxon>
        <taxon>Kitasatosporales</taxon>
        <taxon>Streptomycetaceae</taxon>
        <taxon>Streptomyces</taxon>
    </lineage>
</organism>
<evidence type="ECO:0000313" key="3">
    <source>
        <dbReference type="Proteomes" id="UP000265325"/>
    </source>
</evidence>
<dbReference type="EMBL" id="LAQS01000040">
    <property type="protein sequence ID" value="KKZ71368.1"/>
    <property type="molecule type" value="Genomic_DNA"/>
</dbReference>
<feature type="region of interest" description="Disordered" evidence="1">
    <location>
        <begin position="483"/>
        <end position="511"/>
    </location>
</feature>
<dbReference type="OrthoDB" id="3369278at2"/>
<keyword evidence="3" id="KW-1185">Reference proteome</keyword>
<comment type="caution">
    <text evidence="2">The sequence shown here is derived from an EMBL/GenBank/DDBJ whole genome shotgun (WGS) entry which is preliminary data.</text>
</comment>
<protein>
    <submittedName>
        <fullName evidence="2">Uncharacterized protein</fullName>
    </submittedName>
</protein>